<dbReference type="FunCoup" id="A0A2R6PNQ2">
    <property type="interactions" value="528"/>
</dbReference>
<evidence type="ECO:0000256" key="1">
    <source>
        <dbReference type="SAM" id="MobiDB-lite"/>
    </source>
</evidence>
<comment type="caution">
    <text evidence="3">The sequence shown here is derived from an EMBL/GenBank/DDBJ whole genome shotgun (WGS) entry which is preliminary data.</text>
</comment>
<organism evidence="3 4">
    <name type="scientific">Actinidia chinensis var. chinensis</name>
    <name type="common">Chinese soft-hair kiwi</name>
    <dbReference type="NCBI Taxonomy" id="1590841"/>
    <lineage>
        <taxon>Eukaryota</taxon>
        <taxon>Viridiplantae</taxon>
        <taxon>Streptophyta</taxon>
        <taxon>Embryophyta</taxon>
        <taxon>Tracheophyta</taxon>
        <taxon>Spermatophyta</taxon>
        <taxon>Magnoliopsida</taxon>
        <taxon>eudicotyledons</taxon>
        <taxon>Gunneridae</taxon>
        <taxon>Pentapetalae</taxon>
        <taxon>asterids</taxon>
        <taxon>Ericales</taxon>
        <taxon>Actinidiaceae</taxon>
        <taxon>Actinidia</taxon>
    </lineage>
</organism>
<sequence length="669" mass="76457">MQHQELILFSFLQTRSQHFSLVMASKRTLKGSPPEWKEARMKPKRGWKIFRLQLYRKILCHKKKWWWIKQNRTKDRREALRIKLWDILGTVSSQNKQVSQDPEVGVNNLNPEQNIDKKSKPFVKSRQNSDTIEADFESPDQTIRRPVTRSLTMKRAPSKVQTNKTRNAPSSTYTRKHPEKNIFSFEERFSGRLDAAVTNSSPKSYRKKRERKGLKVETHRICFPAKNSADEVEQVTVLNKTIKCAEKTSSLRNIVGSFHIDPPRSNSEFVELENGIRKKGSLQLSAMKMSDELGNVKTSTSPKHKDQQEDLTNSFTKNILDPHVDLQSPRYQFRTATKSFSPSSLPKNNLGELDDQSPGHCSFSSLLASKPDYYKADVGTESSDNAEELEDSPLIKSDPYMEENDAENRLSESSEERDSKSSKEGSPIDEGRGTESLSPEFATAGKPKFVLFPSQRLRSQEDINPNGFSPISAPPKGTEESNGLQSLYRPSGHNEEDELANAITLIALALERVKSKIKLVTSKKSAEVLMSVAEGIYLQLQNAESHIQKDVVKLTSLRKSKRKRLETEFGEQQEQLKLVYRKFEAELNRHLQECRSTVAGMEEHEREFRGFLEKQKTSQRKLLKQVEEAIETQLDDSERRITAVHKLAREKMLHLKNAVAECLKEGILS</sequence>
<keyword evidence="4" id="KW-1185">Reference proteome</keyword>
<dbReference type="InterPro" id="IPR037731">
    <property type="entry name" value="ASY3-like"/>
</dbReference>
<feature type="domain" description="Meiosis-specific protein ASY3-like coiled-coil" evidence="2">
    <location>
        <begin position="72"/>
        <end position="665"/>
    </location>
</feature>
<feature type="compositionally biased region" description="Basic and acidic residues" evidence="1">
    <location>
        <begin position="406"/>
        <end position="423"/>
    </location>
</feature>
<protein>
    <submittedName>
        <fullName evidence="3">Transmembrane protein like</fullName>
    </submittedName>
</protein>
<evidence type="ECO:0000313" key="4">
    <source>
        <dbReference type="Proteomes" id="UP000241394"/>
    </source>
</evidence>
<dbReference type="Proteomes" id="UP000241394">
    <property type="component" value="Chromosome LG23"/>
</dbReference>
<feature type="region of interest" description="Disordered" evidence="1">
    <location>
        <begin position="337"/>
        <end position="364"/>
    </location>
</feature>
<dbReference type="AlphaFoldDB" id="A0A2R6PNQ2"/>
<keyword evidence="3" id="KW-0472">Membrane</keyword>
<dbReference type="GO" id="GO:0051321">
    <property type="term" value="P:meiotic cell cycle"/>
    <property type="evidence" value="ECO:0007669"/>
    <property type="project" value="InterPro"/>
</dbReference>
<reference evidence="3 4" key="1">
    <citation type="submission" date="2017-07" db="EMBL/GenBank/DDBJ databases">
        <title>An improved, manually edited Actinidia chinensis var. chinensis (kiwifruit) genome highlights the challenges associated with draft genomes and gene prediction in plants.</title>
        <authorList>
            <person name="Pilkington S."/>
            <person name="Crowhurst R."/>
            <person name="Hilario E."/>
            <person name="Nardozza S."/>
            <person name="Fraser L."/>
            <person name="Peng Y."/>
            <person name="Gunaseelan K."/>
            <person name="Simpson R."/>
            <person name="Tahir J."/>
            <person name="Deroles S."/>
            <person name="Templeton K."/>
            <person name="Luo Z."/>
            <person name="Davy M."/>
            <person name="Cheng C."/>
            <person name="Mcneilage M."/>
            <person name="Scaglione D."/>
            <person name="Liu Y."/>
            <person name="Zhang Q."/>
            <person name="Datson P."/>
            <person name="De Silva N."/>
            <person name="Gardiner S."/>
            <person name="Bassett H."/>
            <person name="Chagne D."/>
            <person name="Mccallum J."/>
            <person name="Dzierzon H."/>
            <person name="Deng C."/>
            <person name="Wang Y.-Y."/>
            <person name="Barron N."/>
            <person name="Manako K."/>
            <person name="Bowen J."/>
            <person name="Foster T."/>
            <person name="Erridge Z."/>
            <person name="Tiffin H."/>
            <person name="Waite C."/>
            <person name="Davies K."/>
            <person name="Grierson E."/>
            <person name="Laing W."/>
            <person name="Kirk R."/>
            <person name="Chen X."/>
            <person name="Wood M."/>
            <person name="Montefiori M."/>
            <person name="Brummell D."/>
            <person name="Schwinn K."/>
            <person name="Catanach A."/>
            <person name="Fullerton C."/>
            <person name="Li D."/>
            <person name="Meiyalaghan S."/>
            <person name="Nieuwenhuizen N."/>
            <person name="Read N."/>
            <person name="Prakash R."/>
            <person name="Hunter D."/>
            <person name="Zhang H."/>
            <person name="Mckenzie M."/>
            <person name="Knabel M."/>
            <person name="Harris A."/>
            <person name="Allan A."/>
            <person name="Chen A."/>
            <person name="Janssen B."/>
            <person name="Plunkett B."/>
            <person name="Dwamena C."/>
            <person name="Voogd C."/>
            <person name="Leif D."/>
            <person name="Lafferty D."/>
            <person name="Souleyre E."/>
            <person name="Varkonyi-Gasic E."/>
            <person name="Gambi F."/>
            <person name="Hanley J."/>
            <person name="Yao J.-L."/>
            <person name="Cheung J."/>
            <person name="David K."/>
            <person name="Warren B."/>
            <person name="Marsh K."/>
            <person name="Snowden K."/>
            <person name="Lin-Wang K."/>
            <person name="Brian L."/>
            <person name="Martinez-Sanchez M."/>
            <person name="Wang M."/>
            <person name="Ileperuma N."/>
            <person name="Macnee N."/>
            <person name="Campin R."/>
            <person name="Mcatee P."/>
            <person name="Drummond R."/>
            <person name="Espley R."/>
            <person name="Ireland H."/>
            <person name="Wu R."/>
            <person name="Atkinson R."/>
            <person name="Karunairetnam S."/>
            <person name="Bulley S."/>
            <person name="Chunkath S."/>
            <person name="Hanley Z."/>
            <person name="Storey R."/>
            <person name="Thrimawithana A."/>
            <person name="Thomson S."/>
            <person name="David C."/>
            <person name="Testolin R."/>
        </authorList>
    </citation>
    <scope>NUCLEOTIDE SEQUENCE [LARGE SCALE GENOMIC DNA]</scope>
    <source>
        <strain evidence="4">cv. Red5</strain>
        <tissue evidence="3">Young leaf</tissue>
    </source>
</reference>
<reference evidence="4" key="2">
    <citation type="journal article" date="2018" name="BMC Genomics">
        <title>A manually annotated Actinidia chinensis var. chinensis (kiwifruit) genome highlights the challenges associated with draft genomes and gene prediction in plants.</title>
        <authorList>
            <person name="Pilkington S.M."/>
            <person name="Crowhurst R."/>
            <person name="Hilario E."/>
            <person name="Nardozza S."/>
            <person name="Fraser L."/>
            <person name="Peng Y."/>
            <person name="Gunaseelan K."/>
            <person name="Simpson R."/>
            <person name="Tahir J."/>
            <person name="Deroles S.C."/>
            <person name="Templeton K."/>
            <person name="Luo Z."/>
            <person name="Davy M."/>
            <person name="Cheng C."/>
            <person name="McNeilage M."/>
            <person name="Scaglione D."/>
            <person name="Liu Y."/>
            <person name="Zhang Q."/>
            <person name="Datson P."/>
            <person name="De Silva N."/>
            <person name="Gardiner S.E."/>
            <person name="Bassett H."/>
            <person name="Chagne D."/>
            <person name="McCallum J."/>
            <person name="Dzierzon H."/>
            <person name="Deng C."/>
            <person name="Wang Y.Y."/>
            <person name="Barron L."/>
            <person name="Manako K."/>
            <person name="Bowen J."/>
            <person name="Foster T.M."/>
            <person name="Erridge Z.A."/>
            <person name="Tiffin H."/>
            <person name="Waite C.N."/>
            <person name="Davies K.M."/>
            <person name="Grierson E.P."/>
            <person name="Laing W.A."/>
            <person name="Kirk R."/>
            <person name="Chen X."/>
            <person name="Wood M."/>
            <person name="Montefiori M."/>
            <person name="Brummell D.A."/>
            <person name="Schwinn K.E."/>
            <person name="Catanach A."/>
            <person name="Fullerton C."/>
            <person name="Li D."/>
            <person name="Meiyalaghan S."/>
            <person name="Nieuwenhuizen N."/>
            <person name="Read N."/>
            <person name="Prakash R."/>
            <person name="Hunter D."/>
            <person name="Zhang H."/>
            <person name="McKenzie M."/>
            <person name="Knabel M."/>
            <person name="Harris A."/>
            <person name="Allan A.C."/>
            <person name="Gleave A."/>
            <person name="Chen A."/>
            <person name="Janssen B.J."/>
            <person name="Plunkett B."/>
            <person name="Ampomah-Dwamena C."/>
            <person name="Voogd C."/>
            <person name="Leif D."/>
            <person name="Lafferty D."/>
            <person name="Souleyre E.J.F."/>
            <person name="Varkonyi-Gasic E."/>
            <person name="Gambi F."/>
            <person name="Hanley J."/>
            <person name="Yao J.L."/>
            <person name="Cheung J."/>
            <person name="David K.M."/>
            <person name="Warren B."/>
            <person name="Marsh K."/>
            <person name="Snowden K.C."/>
            <person name="Lin-Wang K."/>
            <person name="Brian L."/>
            <person name="Martinez-Sanchez M."/>
            <person name="Wang M."/>
            <person name="Ileperuma N."/>
            <person name="Macnee N."/>
            <person name="Campin R."/>
            <person name="McAtee P."/>
            <person name="Drummond R.S.M."/>
            <person name="Espley R.V."/>
            <person name="Ireland H.S."/>
            <person name="Wu R."/>
            <person name="Atkinson R.G."/>
            <person name="Karunairetnam S."/>
            <person name="Bulley S."/>
            <person name="Chunkath S."/>
            <person name="Hanley Z."/>
            <person name="Storey R."/>
            <person name="Thrimawithana A.H."/>
            <person name="Thomson S."/>
            <person name="David C."/>
            <person name="Testolin R."/>
            <person name="Huang H."/>
            <person name="Hellens R.P."/>
            <person name="Schaffer R.J."/>
        </authorList>
    </citation>
    <scope>NUCLEOTIDE SEQUENCE [LARGE SCALE GENOMIC DNA]</scope>
    <source>
        <strain evidence="4">cv. Red5</strain>
    </source>
</reference>
<accession>A0A2R6PNQ2</accession>
<feature type="region of interest" description="Disordered" evidence="1">
    <location>
        <begin position="149"/>
        <end position="175"/>
    </location>
</feature>
<feature type="region of interest" description="Disordered" evidence="1">
    <location>
        <begin position="377"/>
        <end position="440"/>
    </location>
</feature>
<dbReference type="EMBL" id="NKQK01000023">
    <property type="protein sequence ID" value="PSR94687.1"/>
    <property type="molecule type" value="Genomic_DNA"/>
</dbReference>
<dbReference type="PANTHER" id="PTHR36027:SF1">
    <property type="entry name" value="MEIOSIS-SPECIFIC PROTEIN ASY3"/>
    <property type="match status" value="1"/>
</dbReference>
<gene>
    <name evidence="3" type="ORF">CEY00_Acc25441</name>
</gene>
<feature type="region of interest" description="Disordered" evidence="1">
    <location>
        <begin position="96"/>
        <end position="130"/>
    </location>
</feature>
<proteinExistence type="predicted"/>
<dbReference type="Pfam" id="PF20435">
    <property type="entry name" value="ASY3-like"/>
    <property type="match status" value="1"/>
</dbReference>
<dbReference type="STRING" id="1590841.A0A2R6PNQ2"/>
<feature type="compositionally biased region" description="Polar residues" evidence="1">
    <location>
        <begin position="159"/>
        <end position="173"/>
    </location>
</feature>
<keyword evidence="3" id="KW-0812">Transmembrane</keyword>
<evidence type="ECO:0000313" key="3">
    <source>
        <dbReference type="EMBL" id="PSR94687.1"/>
    </source>
</evidence>
<dbReference type="InterPro" id="IPR046845">
    <property type="entry name" value="ASY3-like_CC"/>
</dbReference>
<dbReference type="PANTHER" id="PTHR36027">
    <property type="entry name" value="MEIOSIS-SPECIFIC PROTEIN ASY3"/>
    <property type="match status" value="1"/>
</dbReference>
<name>A0A2R6PNQ2_ACTCC</name>
<dbReference type="InParanoid" id="A0A2R6PNQ2"/>
<dbReference type="OrthoDB" id="751607at2759"/>
<evidence type="ECO:0000259" key="2">
    <source>
        <dbReference type="Pfam" id="PF20435"/>
    </source>
</evidence>
<dbReference type="OMA" id="QGVVEMC"/>
<dbReference type="Gramene" id="PSR94687">
    <property type="protein sequence ID" value="PSR94687"/>
    <property type="gene ID" value="CEY00_Acc25441"/>
</dbReference>
<feature type="region of interest" description="Disordered" evidence="1">
    <location>
        <begin position="460"/>
        <end position="484"/>
    </location>
</feature>
<feature type="compositionally biased region" description="Polar residues" evidence="1">
    <location>
        <begin position="337"/>
        <end position="347"/>
    </location>
</feature>